<dbReference type="Gene3D" id="2.160.20.80">
    <property type="entry name" value="E3 ubiquitin-protein ligase SopA"/>
    <property type="match status" value="1"/>
</dbReference>
<reference evidence="1" key="2">
    <citation type="submission" date="2020-09" db="EMBL/GenBank/DDBJ databases">
        <authorList>
            <person name="Sun Q."/>
            <person name="Zhou Y."/>
        </authorList>
    </citation>
    <scope>NUCLEOTIDE SEQUENCE</scope>
    <source>
        <strain evidence="1">CGMCC 1.15343</strain>
    </source>
</reference>
<dbReference type="EMBL" id="BMIL01000012">
    <property type="protein sequence ID" value="GGC75060.1"/>
    <property type="molecule type" value="Genomic_DNA"/>
</dbReference>
<comment type="caution">
    <text evidence="1">The sequence shown here is derived from an EMBL/GenBank/DDBJ whole genome shotgun (WGS) entry which is preliminary data.</text>
</comment>
<evidence type="ECO:0000313" key="1">
    <source>
        <dbReference type="EMBL" id="GGC75060.1"/>
    </source>
</evidence>
<dbReference type="Pfam" id="PF00805">
    <property type="entry name" value="Pentapeptide"/>
    <property type="match status" value="1"/>
</dbReference>
<dbReference type="Pfam" id="PF13599">
    <property type="entry name" value="Pentapeptide_4"/>
    <property type="match status" value="1"/>
</dbReference>
<protein>
    <submittedName>
        <fullName evidence="1">Quinolone resistance protein</fullName>
    </submittedName>
</protein>
<gene>
    <name evidence="1" type="ORF">GCM10011387_30970</name>
</gene>
<keyword evidence="2" id="KW-1185">Reference proteome</keyword>
<dbReference type="SUPFAM" id="SSF141571">
    <property type="entry name" value="Pentapeptide repeat-like"/>
    <property type="match status" value="1"/>
</dbReference>
<dbReference type="PANTHER" id="PTHR42999">
    <property type="entry name" value="ANTIBIOTIC RESISTANCE PROTEIN MCBG"/>
    <property type="match status" value="1"/>
</dbReference>
<dbReference type="AlphaFoldDB" id="A0A916XJJ8"/>
<dbReference type="RefSeq" id="WP_188627848.1">
    <property type="nucleotide sequence ID" value="NZ_BMIL01000012.1"/>
</dbReference>
<dbReference type="Proteomes" id="UP000651668">
    <property type="component" value="Unassembled WGS sequence"/>
</dbReference>
<accession>A0A916XJJ8</accession>
<dbReference type="InterPro" id="IPR052949">
    <property type="entry name" value="PA_immunity-related"/>
</dbReference>
<name>A0A916XJJ8_9SPHI</name>
<organism evidence="1 2">
    <name type="scientific">Pedobacter quisquiliarum</name>
    <dbReference type="NCBI Taxonomy" id="1834438"/>
    <lineage>
        <taxon>Bacteria</taxon>
        <taxon>Pseudomonadati</taxon>
        <taxon>Bacteroidota</taxon>
        <taxon>Sphingobacteriia</taxon>
        <taxon>Sphingobacteriales</taxon>
        <taxon>Sphingobacteriaceae</taxon>
        <taxon>Pedobacter</taxon>
    </lineage>
</organism>
<reference evidence="1" key="1">
    <citation type="journal article" date="2014" name="Int. J. Syst. Evol. Microbiol.">
        <title>Complete genome sequence of Corynebacterium casei LMG S-19264T (=DSM 44701T), isolated from a smear-ripened cheese.</title>
        <authorList>
            <consortium name="US DOE Joint Genome Institute (JGI-PGF)"/>
            <person name="Walter F."/>
            <person name="Albersmeier A."/>
            <person name="Kalinowski J."/>
            <person name="Ruckert C."/>
        </authorList>
    </citation>
    <scope>NUCLEOTIDE SEQUENCE</scope>
    <source>
        <strain evidence="1">CGMCC 1.15343</strain>
    </source>
</reference>
<dbReference type="PANTHER" id="PTHR42999:SF1">
    <property type="entry name" value="PENTAPEPTIDE REPEAT-CONTAINING PROTEIN"/>
    <property type="match status" value="1"/>
</dbReference>
<proteinExistence type="predicted"/>
<evidence type="ECO:0000313" key="2">
    <source>
        <dbReference type="Proteomes" id="UP000651668"/>
    </source>
</evidence>
<sequence length="194" mass="21862">MTSRKNNTPAPKTYYTVFERVDFTNEPLERAYESVEFRSCTFNDISGIAFTDCLFASCNLSNAQVAKAKAQDLSFSNCKLIGINFHQMLDFGFSLHFESCLLDYASFDKKKMNKSTFNNCKLHGANFSKADLSKAIMKDCDLVDAIFDGTNLSGMDFTTNRNFSIDPQQNLIKKARFAAHSLAGLLTKYEIIIE</sequence>
<dbReference type="InterPro" id="IPR001646">
    <property type="entry name" value="5peptide_repeat"/>
</dbReference>